<dbReference type="AlphaFoldDB" id="A0A915DU08"/>
<sequence length="260" mass="29721">MGAGLFRVKKGINYLLLEDIKQSSFSDVFTCSYSKDGKSQTGALKICRSKDSSLEIAQNLIGIANRKSCNHFPLLIDYGLFLSHQFVVMELLGRDLKSLQRSMPALKFSMCTAIHLVDQCLKAIHRQHGKKEIVYILGFSKTKKLHSGRFNDIIAFTGTVGWLGNRRYASLRAHQGWDLGRRDDVESWLYRSIMLIAGSLPWGKLPTAMKYIVRKRLKNNCGKIDTISVLANVPYEYFREKISQFCVLNDIPKLDKYDWE</sequence>
<keyword evidence="1" id="KW-1185">Reference proteome</keyword>
<dbReference type="WBParaSite" id="jg22937">
    <property type="protein sequence ID" value="jg22937"/>
    <property type="gene ID" value="jg22937"/>
</dbReference>
<dbReference type="Gene3D" id="1.10.510.10">
    <property type="entry name" value="Transferase(Phosphotransferase) domain 1"/>
    <property type="match status" value="2"/>
</dbReference>
<name>A0A915DU08_9BILA</name>
<evidence type="ECO:0000313" key="1">
    <source>
        <dbReference type="Proteomes" id="UP000887574"/>
    </source>
</evidence>
<dbReference type="InterPro" id="IPR011009">
    <property type="entry name" value="Kinase-like_dom_sf"/>
</dbReference>
<evidence type="ECO:0000313" key="2">
    <source>
        <dbReference type="WBParaSite" id="jg22937"/>
    </source>
</evidence>
<reference evidence="2" key="1">
    <citation type="submission" date="2022-11" db="UniProtKB">
        <authorList>
            <consortium name="WormBaseParasite"/>
        </authorList>
    </citation>
    <scope>IDENTIFICATION</scope>
</reference>
<dbReference type="InterPro" id="IPR050235">
    <property type="entry name" value="CK1_Ser-Thr_kinase"/>
</dbReference>
<proteinExistence type="predicted"/>
<accession>A0A915DU08</accession>
<organism evidence="1 2">
    <name type="scientific">Ditylenchus dipsaci</name>
    <dbReference type="NCBI Taxonomy" id="166011"/>
    <lineage>
        <taxon>Eukaryota</taxon>
        <taxon>Metazoa</taxon>
        <taxon>Ecdysozoa</taxon>
        <taxon>Nematoda</taxon>
        <taxon>Chromadorea</taxon>
        <taxon>Rhabditida</taxon>
        <taxon>Tylenchina</taxon>
        <taxon>Tylenchomorpha</taxon>
        <taxon>Sphaerularioidea</taxon>
        <taxon>Anguinidae</taxon>
        <taxon>Anguininae</taxon>
        <taxon>Ditylenchus</taxon>
    </lineage>
</organism>
<dbReference type="SUPFAM" id="SSF56112">
    <property type="entry name" value="Protein kinase-like (PK-like)"/>
    <property type="match status" value="1"/>
</dbReference>
<dbReference type="PANTHER" id="PTHR11909">
    <property type="entry name" value="CASEIN KINASE-RELATED"/>
    <property type="match status" value="1"/>
</dbReference>
<dbReference type="Proteomes" id="UP000887574">
    <property type="component" value="Unplaced"/>
</dbReference>
<protein>
    <submittedName>
        <fullName evidence="2">Protein kinase domain-containing protein</fullName>
    </submittedName>
</protein>